<keyword evidence="2" id="KW-1185">Reference proteome</keyword>
<comment type="caution">
    <text evidence="1">The sequence shown here is derived from an EMBL/GenBank/DDBJ whole genome shotgun (WGS) entry which is preliminary data.</text>
</comment>
<name>A0A1Q5UK95_9EURO</name>
<protein>
    <submittedName>
        <fullName evidence="1">Uncharacterized protein</fullName>
    </submittedName>
</protein>
<evidence type="ECO:0000313" key="1">
    <source>
        <dbReference type="EMBL" id="OKP12901.1"/>
    </source>
</evidence>
<sequence length="59" mass="6718">MAQQTAVTRWPKAVEGTVDNVDETAASSDKDKRAEWATMRIALQEIMHEIERNEPFKSV</sequence>
<organism evidence="1 2">
    <name type="scientific">Penicillium subrubescens</name>
    <dbReference type="NCBI Taxonomy" id="1316194"/>
    <lineage>
        <taxon>Eukaryota</taxon>
        <taxon>Fungi</taxon>
        <taxon>Dikarya</taxon>
        <taxon>Ascomycota</taxon>
        <taxon>Pezizomycotina</taxon>
        <taxon>Eurotiomycetes</taxon>
        <taxon>Eurotiomycetidae</taxon>
        <taxon>Eurotiales</taxon>
        <taxon>Aspergillaceae</taxon>
        <taxon>Penicillium</taxon>
    </lineage>
</organism>
<dbReference type="Gene3D" id="1.20.930.60">
    <property type="match status" value="1"/>
</dbReference>
<dbReference type="AlphaFoldDB" id="A0A1Q5UK95"/>
<dbReference type="Proteomes" id="UP000186955">
    <property type="component" value="Unassembled WGS sequence"/>
</dbReference>
<reference evidence="1 2" key="1">
    <citation type="submission" date="2016-10" db="EMBL/GenBank/DDBJ databases">
        <title>Genome sequence of the ascomycete fungus Penicillium subrubescens.</title>
        <authorList>
            <person name="De Vries R.P."/>
            <person name="Peng M."/>
            <person name="Dilokpimol A."/>
            <person name="Hilden K."/>
            <person name="Makela M.R."/>
            <person name="Grigoriev I."/>
            <person name="Riley R."/>
            <person name="Granchi Z."/>
        </authorList>
    </citation>
    <scope>NUCLEOTIDE SEQUENCE [LARGE SCALE GENOMIC DNA]</scope>
    <source>
        <strain evidence="1 2">CBS 132785</strain>
    </source>
</reference>
<gene>
    <name evidence="1" type="ORF">PENSUB_1448</name>
</gene>
<accession>A0A1Q5UK95</accession>
<proteinExistence type="predicted"/>
<evidence type="ECO:0000313" key="2">
    <source>
        <dbReference type="Proteomes" id="UP000186955"/>
    </source>
</evidence>
<dbReference type="EMBL" id="MNBE01000171">
    <property type="protein sequence ID" value="OKP12901.1"/>
    <property type="molecule type" value="Genomic_DNA"/>
</dbReference>